<dbReference type="PATRIC" id="fig|1227739.3.peg.1365"/>
<feature type="signal peptide" evidence="2">
    <location>
        <begin position="1"/>
        <end position="20"/>
    </location>
</feature>
<dbReference type="KEGG" id="hsw:Hsw_1123"/>
<organism evidence="3 4">
    <name type="scientific">Hymenobacter swuensis DY53</name>
    <dbReference type="NCBI Taxonomy" id="1227739"/>
    <lineage>
        <taxon>Bacteria</taxon>
        <taxon>Pseudomonadati</taxon>
        <taxon>Bacteroidota</taxon>
        <taxon>Cytophagia</taxon>
        <taxon>Cytophagales</taxon>
        <taxon>Hymenobacteraceae</taxon>
        <taxon>Hymenobacter</taxon>
    </lineage>
</organism>
<dbReference type="EMBL" id="CP007145">
    <property type="protein sequence ID" value="AHJ96718.1"/>
    <property type="molecule type" value="Genomic_DNA"/>
</dbReference>
<evidence type="ECO:0000256" key="2">
    <source>
        <dbReference type="SAM" id="SignalP"/>
    </source>
</evidence>
<evidence type="ECO:0008006" key="5">
    <source>
        <dbReference type="Google" id="ProtNLM"/>
    </source>
</evidence>
<keyword evidence="4" id="KW-1185">Reference proteome</keyword>
<accession>W8EW10</accession>
<dbReference type="STRING" id="1227739.Hsw_1123"/>
<feature type="region of interest" description="Disordered" evidence="1">
    <location>
        <begin position="23"/>
        <end position="42"/>
    </location>
</feature>
<proteinExistence type="predicted"/>
<dbReference type="Proteomes" id="UP000019423">
    <property type="component" value="Chromosome"/>
</dbReference>
<gene>
    <name evidence="3" type="ORF">Hsw_1123</name>
</gene>
<dbReference type="eggNOG" id="ENOG5033AAP">
    <property type="taxonomic scope" value="Bacteria"/>
</dbReference>
<reference evidence="3 4" key="1">
    <citation type="submission" date="2014-01" db="EMBL/GenBank/DDBJ databases">
        <title>Complete genome sequence of ionizing-radiation resistance bacterium Hymenobacter swuensis DY53.</title>
        <authorList>
            <person name="Jung J.-H."/>
            <person name="Jeong S.-W."/>
            <person name="Joe M.-H."/>
            <person name="Cho y.-j."/>
            <person name="Kim M.-K."/>
            <person name="Lim S.-Y."/>
        </authorList>
    </citation>
    <scope>NUCLEOTIDE SEQUENCE [LARGE SCALE GENOMIC DNA]</scope>
    <source>
        <strain evidence="3 4">DY53</strain>
    </source>
</reference>
<evidence type="ECO:0000256" key="1">
    <source>
        <dbReference type="SAM" id="MobiDB-lite"/>
    </source>
</evidence>
<dbReference type="HOGENOM" id="CLU_138452_0_0_10"/>
<keyword evidence="2" id="KW-0732">Signal</keyword>
<evidence type="ECO:0000313" key="3">
    <source>
        <dbReference type="EMBL" id="AHJ96718.1"/>
    </source>
</evidence>
<feature type="region of interest" description="Disordered" evidence="1">
    <location>
        <begin position="125"/>
        <end position="144"/>
    </location>
</feature>
<name>W8EW10_9BACT</name>
<sequence length="144" mass="16003">MKKMLALLTAVILTAGSVSAQTAATPMARPDGAAQNRPNMTPEQRADFLTQRLTKQLSLSAEQTPKVRAIALAQAQEMQNLRSRYATADTRQGMGQELKSAQEKTDAQLKEVLTADQYTQYVQLRENRMDKHQNKRGSKLKAKS</sequence>
<protein>
    <recommendedName>
        <fullName evidence="5">DUF4890 domain-containing protein</fullName>
    </recommendedName>
</protein>
<feature type="chain" id="PRO_5004910969" description="DUF4890 domain-containing protein" evidence="2">
    <location>
        <begin position="21"/>
        <end position="144"/>
    </location>
</feature>
<feature type="compositionally biased region" description="Basic residues" evidence="1">
    <location>
        <begin position="133"/>
        <end position="144"/>
    </location>
</feature>
<dbReference type="AlphaFoldDB" id="W8EW10"/>
<evidence type="ECO:0000313" key="4">
    <source>
        <dbReference type="Proteomes" id="UP000019423"/>
    </source>
</evidence>